<keyword evidence="4 9" id="KW-0694">RNA-binding</keyword>
<comment type="subcellular location">
    <subcellularLocation>
        <location evidence="9">Cytoplasm</location>
    </subcellularLocation>
    <text evidence="9">The SRP-RNC complex is targeted to the cytoplasmic membrane.</text>
</comment>
<dbReference type="HAMAP" id="MF_00306">
    <property type="entry name" value="SRP54"/>
    <property type="match status" value="1"/>
</dbReference>
<dbReference type="InterPro" id="IPR004780">
    <property type="entry name" value="SRP"/>
</dbReference>
<dbReference type="InterPro" id="IPR027417">
    <property type="entry name" value="P-loop_NTPase"/>
</dbReference>
<comment type="similarity">
    <text evidence="1 9">Belongs to the GTP-binding SRP family. SRP54 subfamily.</text>
</comment>
<dbReference type="PANTHER" id="PTHR11564">
    <property type="entry name" value="SIGNAL RECOGNITION PARTICLE 54K PROTEIN SRP54"/>
    <property type="match status" value="1"/>
</dbReference>
<feature type="binding site" evidence="9">
    <location>
        <begin position="247"/>
        <end position="250"/>
    </location>
    <ligand>
        <name>GTP</name>
        <dbReference type="ChEBI" id="CHEBI:37565"/>
    </ligand>
</feature>
<dbReference type="InterPro" id="IPR036891">
    <property type="entry name" value="Signal_recog_part_SRP54_M_sf"/>
</dbReference>
<keyword evidence="5 9" id="KW-0342">GTP-binding</keyword>
<evidence type="ECO:0000256" key="2">
    <source>
        <dbReference type="ARBA" id="ARBA00022741"/>
    </source>
</evidence>
<evidence type="ECO:0000256" key="7">
    <source>
        <dbReference type="ARBA" id="ARBA00023274"/>
    </source>
</evidence>
<keyword evidence="2 9" id="KW-0547">Nucleotide-binding</keyword>
<keyword evidence="6 9" id="KW-0733">Signal recognition particle</keyword>
<feature type="binding site" evidence="9">
    <location>
        <begin position="189"/>
        <end position="193"/>
    </location>
    <ligand>
        <name>GTP</name>
        <dbReference type="ChEBI" id="CHEBI:37565"/>
    </ligand>
</feature>
<keyword evidence="7 9" id="KW-0687">Ribonucleoprotein</keyword>
<evidence type="ECO:0000256" key="1">
    <source>
        <dbReference type="ARBA" id="ARBA00005450"/>
    </source>
</evidence>
<dbReference type="SUPFAM" id="SSF52540">
    <property type="entry name" value="P-loop containing nucleoside triphosphate hydrolases"/>
    <property type="match status" value="1"/>
</dbReference>
<evidence type="ECO:0000313" key="12">
    <source>
        <dbReference type="Proteomes" id="UP001487296"/>
    </source>
</evidence>
<keyword evidence="12" id="KW-1185">Reference proteome</keyword>
<sequence>MFENLSERLERSFKILKGEGKITEINVAETLKDVRRALLDADVNYKVAKNFTDTVKTKALGMNVLTAVKPGQLMVKIVHDELAKLMGGEATELHLSGKPSIILMSGLQGSGKTTFSGKLANMLKTKQHKNPMLVACDVYRPAAIEQLKVVGAQVGVPVYAEDENKNVNEIALHAIQEAKAKGHDVVIVDTAGRLAVDESMMREIASLKDAIHPDETLFVVDSMTGQDAVNTAKEFNDRLDFDGVVLTKLDGDTRGGAALSIRTVVTKPIKFIGTGEKMEAIDVFHPERMADRILGMGDVVSLVERAQEQFDEEEAKRLQKKIQKNKFDFDDFLKQIEQIKKMGNLKELASMIPGVGKAIKDVDIDDNAFNGIEAIIRSMTPQERTHPEVLNQSRKMRIAKGSGTSIQEVNRLVKQFDQTRKMMKMVTGNQAMSMMARMKDMKGAMPRMPKL</sequence>
<evidence type="ECO:0000256" key="3">
    <source>
        <dbReference type="ARBA" id="ARBA00022801"/>
    </source>
</evidence>
<dbReference type="SMART" id="SM00382">
    <property type="entry name" value="AAA"/>
    <property type="match status" value="1"/>
</dbReference>
<dbReference type="Gene3D" id="1.20.120.140">
    <property type="entry name" value="Signal recognition particle SRP54, nucleotide-binding domain"/>
    <property type="match status" value="1"/>
</dbReference>
<evidence type="ECO:0000256" key="9">
    <source>
        <dbReference type="HAMAP-Rule" id="MF_00306"/>
    </source>
</evidence>
<dbReference type="InterPro" id="IPR013822">
    <property type="entry name" value="Signal_recog_particl_SRP54_hlx"/>
</dbReference>
<name>A0ABV1FMN7_9BACT</name>
<dbReference type="InterPro" id="IPR003593">
    <property type="entry name" value="AAA+_ATPase"/>
</dbReference>
<organism evidence="11 12">
    <name type="scientific">Hallella faecis</name>
    <dbReference type="NCBI Taxonomy" id="2841596"/>
    <lineage>
        <taxon>Bacteria</taxon>
        <taxon>Pseudomonadati</taxon>
        <taxon>Bacteroidota</taxon>
        <taxon>Bacteroidia</taxon>
        <taxon>Bacteroidales</taxon>
        <taxon>Prevotellaceae</taxon>
        <taxon>Hallella</taxon>
    </lineage>
</organism>
<protein>
    <recommendedName>
        <fullName evidence="9">Signal recognition particle protein</fullName>
        <ecNumber evidence="9">3.6.5.4</ecNumber>
    </recommendedName>
    <alternativeName>
        <fullName evidence="9">Fifty-four homolog</fullName>
    </alternativeName>
</protein>
<dbReference type="Gene3D" id="1.10.260.30">
    <property type="entry name" value="Signal recognition particle, SRP54 subunit, M-domain"/>
    <property type="match status" value="1"/>
</dbReference>
<dbReference type="SMART" id="SM00963">
    <property type="entry name" value="SRP54_N"/>
    <property type="match status" value="1"/>
</dbReference>
<comment type="domain">
    <text evidence="9">Composed of three domains: the N-terminal N domain, which is responsible for interactions with the ribosome, the central G domain, which binds GTP, and the C-terminal M domain, which binds the RNA and the signal sequence of the RNC.</text>
</comment>
<comment type="caution">
    <text evidence="11">The sequence shown here is derived from an EMBL/GenBank/DDBJ whole genome shotgun (WGS) entry which is preliminary data.</text>
</comment>
<dbReference type="Pfam" id="PF02978">
    <property type="entry name" value="SRP_SPB"/>
    <property type="match status" value="1"/>
</dbReference>
<evidence type="ECO:0000256" key="5">
    <source>
        <dbReference type="ARBA" id="ARBA00023134"/>
    </source>
</evidence>
<feature type="domain" description="SRP54-type proteins GTP-binding" evidence="10">
    <location>
        <begin position="268"/>
        <end position="281"/>
    </location>
</feature>
<dbReference type="InterPro" id="IPR022941">
    <property type="entry name" value="SRP54"/>
</dbReference>
<evidence type="ECO:0000313" key="11">
    <source>
        <dbReference type="EMBL" id="MEQ2485668.1"/>
    </source>
</evidence>
<dbReference type="NCBIfam" id="TIGR00959">
    <property type="entry name" value="ffh"/>
    <property type="match status" value="1"/>
</dbReference>
<dbReference type="InterPro" id="IPR000897">
    <property type="entry name" value="SRP54_GTPase_dom"/>
</dbReference>
<keyword evidence="3 9" id="KW-0378">Hydrolase</keyword>
<dbReference type="Proteomes" id="UP001487296">
    <property type="component" value="Unassembled WGS sequence"/>
</dbReference>
<dbReference type="PANTHER" id="PTHR11564:SF5">
    <property type="entry name" value="SIGNAL RECOGNITION PARTICLE SUBUNIT SRP54"/>
    <property type="match status" value="1"/>
</dbReference>
<dbReference type="RefSeq" id="WP_215758630.1">
    <property type="nucleotide sequence ID" value="NZ_JAHKBE010000001.1"/>
</dbReference>
<feature type="binding site" evidence="9">
    <location>
        <begin position="106"/>
        <end position="113"/>
    </location>
    <ligand>
        <name>GTP</name>
        <dbReference type="ChEBI" id="CHEBI:37565"/>
    </ligand>
</feature>
<keyword evidence="9" id="KW-0963">Cytoplasm</keyword>
<dbReference type="SMART" id="SM00962">
    <property type="entry name" value="SRP54"/>
    <property type="match status" value="1"/>
</dbReference>
<dbReference type="Pfam" id="PF02881">
    <property type="entry name" value="SRP54_N"/>
    <property type="match status" value="1"/>
</dbReference>
<dbReference type="Pfam" id="PF00448">
    <property type="entry name" value="SRP54"/>
    <property type="match status" value="1"/>
</dbReference>
<dbReference type="SUPFAM" id="SSF47446">
    <property type="entry name" value="Signal peptide-binding domain"/>
    <property type="match status" value="1"/>
</dbReference>
<evidence type="ECO:0000256" key="4">
    <source>
        <dbReference type="ARBA" id="ARBA00022884"/>
    </source>
</evidence>
<dbReference type="PROSITE" id="PS00300">
    <property type="entry name" value="SRP54"/>
    <property type="match status" value="1"/>
</dbReference>
<evidence type="ECO:0000256" key="8">
    <source>
        <dbReference type="ARBA" id="ARBA00048027"/>
    </source>
</evidence>
<gene>
    <name evidence="9 11" type="primary">ffh</name>
    <name evidence="11" type="ORF">AAAT34_01210</name>
</gene>
<dbReference type="EC" id="3.6.5.4" evidence="9"/>
<dbReference type="EMBL" id="JBBNFP010000002">
    <property type="protein sequence ID" value="MEQ2485668.1"/>
    <property type="molecule type" value="Genomic_DNA"/>
</dbReference>
<proteinExistence type="inferred from homology"/>
<evidence type="ECO:0000259" key="10">
    <source>
        <dbReference type="PROSITE" id="PS00300"/>
    </source>
</evidence>
<comment type="catalytic activity">
    <reaction evidence="8 9">
        <text>GTP + H2O = GDP + phosphate + H(+)</text>
        <dbReference type="Rhea" id="RHEA:19669"/>
        <dbReference type="ChEBI" id="CHEBI:15377"/>
        <dbReference type="ChEBI" id="CHEBI:15378"/>
        <dbReference type="ChEBI" id="CHEBI:37565"/>
        <dbReference type="ChEBI" id="CHEBI:43474"/>
        <dbReference type="ChEBI" id="CHEBI:58189"/>
        <dbReference type="EC" id="3.6.5.4"/>
    </reaction>
</comment>
<dbReference type="InterPro" id="IPR042101">
    <property type="entry name" value="SRP54_N_sf"/>
</dbReference>
<dbReference type="Gene3D" id="3.40.50.300">
    <property type="entry name" value="P-loop containing nucleotide triphosphate hydrolases"/>
    <property type="match status" value="1"/>
</dbReference>
<accession>A0ABV1FMN7</accession>
<comment type="subunit">
    <text evidence="9">Part of the signal recognition particle protein translocation system, which is composed of SRP and FtsY.</text>
</comment>
<dbReference type="InterPro" id="IPR004125">
    <property type="entry name" value="Signal_recog_particle_SRP54_M"/>
</dbReference>
<evidence type="ECO:0000256" key="6">
    <source>
        <dbReference type="ARBA" id="ARBA00023135"/>
    </source>
</evidence>
<dbReference type="CDD" id="cd18539">
    <property type="entry name" value="SRP_G"/>
    <property type="match status" value="1"/>
</dbReference>
<reference evidence="11 12" key="1">
    <citation type="submission" date="2024-04" db="EMBL/GenBank/DDBJ databases">
        <title>Human intestinal bacterial collection.</title>
        <authorList>
            <person name="Pauvert C."/>
            <person name="Hitch T.C.A."/>
            <person name="Clavel T."/>
        </authorList>
    </citation>
    <scope>NUCLEOTIDE SEQUENCE [LARGE SCALE GENOMIC DNA]</scope>
    <source>
        <strain evidence="11 12">CLA-AA-H145</strain>
    </source>
</reference>
<comment type="function">
    <text evidence="9">Involved in targeting and insertion of nascent membrane proteins into the cytoplasmic membrane. Binds to the hydrophobic signal sequence of the ribosome-nascent chain (RNC) as it emerges from the ribosomes. The SRP-RNC complex is then targeted to the cytoplasmic membrane where it interacts with the SRP receptor FtsY.</text>
</comment>